<dbReference type="AlphaFoldDB" id="A0A9D2P222"/>
<dbReference type="InterPro" id="IPR007421">
    <property type="entry name" value="Schlafen_AlbA_2_dom"/>
</dbReference>
<dbReference type="EMBL" id="DWWJ01000099">
    <property type="protein sequence ID" value="HJC40998.1"/>
    <property type="molecule type" value="Genomic_DNA"/>
</dbReference>
<organism evidence="2 3">
    <name type="scientific">Candidatus Intestinimonas pullistercoris</name>
    <dbReference type="NCBI Taxonomy" id="2838623"/>
    <lineage>
        <taxon>Bacteria</taxon>
        <taxon>Bacillati</taxon>
        <taxon>Bacillota</taxon>
        <taxon>Clostridia</taxon>
        <taxon>Eubacteriales</taxon>
        <taxon>Intestinimonas</taxon>
    </lineage>
</organism>
<keyword evidence="2" id="KW-0067">ATP-binding</keyword>
<name>A0A9D2P222_9FIRM</name>
<evidence type="ECO:0000313" key="3">
    <source>
        <dbReference type="Proteomes" id="UP000823882"/>
    </source>
</evidence>
<dbReference type="Proteomes" id="UP000823882">
    <property type="component" value="Unassembled WGS sequence"/>
</dbReference>
<dbReference type="GO" id="GO:0005524">
    <property type="term" value="F:ATP binding"/>
    <property type="evidence" value="ECO:0007669"/>
    <property type="project" value="UniProtKB-KW"/>
</dbReference>
<sequence>MLDLDQIGQYRENDRLEAKLATGGLPHSIWETYSAFANSNGGLILLGVEELPDHTLRVQGLLEPHELAEEFWTLVNDPAVVSANILQPEDVWVAGTEEGSVVVIQVPPAERDQRPVYVGGDPFRGSYRRSGEGDYRCNRAEVWSMLEAKQH</sequence>
<accession>A0A9D2P222</accession>
<feature type="domain" description="Schlafen AlbA-2" evidence="1">
    <location>
        <begin position="12"/>
        <end position="137"/>
    </location>
</feature>
<dbReference type="InterPro" id="IPR038461">
    <property type="entry name" value="Schlafen_AlbA_2_dom_sf"/>
</dbReference>
<dbReference type="Gene3D" id="3.30.950.30">
    <property type="entry name" value="Schlafen, AAA domain"/>
    <property type="match status" value="1"/>
</dbReference>
<protein>
    <submittedName>
        <fullName evidence="2">ATP-binding protein</fullName>
    </submittedName>
</protein>
<comment type="caution">
    <text evidence="2">The sequence shown here is derived from an EMBL/GenBank/DDBJ whole genome shotgun (WGS) entry which is preliminary data.</text>
</comment>
<reference evidence="2" key="2">
    <citation type="submission" date="2021-04" db="EMBL/GenBank/DDBJ databases">
        <authorList>
            <person name="Gilroy R."/>
        </authorList>
    </citation>
    <scope>NUCLEOTIDE SEQUENCE</scope>
    <source>
        <strain evidence="2">CHK186-1790</strain>
    </source>
</reference>
<keyword evidence="2" id="KW-0547">Nucleotide-binding</keyword>
<dbReference type="Pfam" id="PF04326">
    <property type="entry name" value="SLFN_AlbA_2"/>
    <property type="match status" value="1"/>
</dbReference>
<evidence type="ECO:0000313" key="2">
    <source>
        <dbReference type="EMBL" id="HJC40998.1"/>
    </source>
</evidence>
<evidence type="ECO:0000259" key="1">
    <source>
        <dbReference type="Pfam" id="PF04326"/>
    </source>
</evidence>
<gene>
    <name evidence="2" type="ORF">H9701_05535</name>
</gene>
<proteinExistence type="predicted"/>
<reference evidence="2" key="1">
    <citation type="journal article" date="2021" name="PeerJ">
        <title>Extensive microbial diversity within the chicken gut microbiome revealed by metagenomics and culture.</title>
        <authorList>
            <person name="Gilroy R."/>
            <person name="Ravi A."/>
            <person name="Getino M."/>
            <person name="Pursley I."/>
            <person name="Horton D.L."/>
            <person name="Alikhan N.F."/>
            <person name="Baker D."/>
            <person name="Gharbi K."/>
            <person name="Hall N."/>
            <person name="Watson M."/>
            <person name="Adriaenssens E.M."/>
            <person name="Foster-Nyarko E."/>
            <person name="Jarju S."/>
            <person name="Secka A."/>
            <person name="Antonio M."/>
            <person name="Oren A."/>
            <person name="Chaudhuri R.R."/>
            <person name="La Ragione R."/>
            <person name="Hildebrand F."/>
            <person name="Pallen M.J."/>
        </authorList>
    </citation>
    <scope>NUCLEOTIDE SEQUENCE</scope>
    <source>
        <strain evidence="2">CHK186-1790</strain>
    </source>
</reference>